<dbReference type="PROSITE" id="PS51387">
    <property type="entry name" value="FAD_PCMH"/>
    <property type="match status" value="1"/>
</dbReference>
<dbReference type="InterPro" id="IPR016169">
    <property type="entry name" value="FAD-bd_PCMH_sub2"/>
</dbReference>
<dbReference type="InterPro" id="IPR036318">
    <property type="entry name" value="FAD-bd_PCMH-like_sf"/>
</dbReference>
<evidence type="ECO:0000259" key="1">
    <source>
        <dbReference type="PROSITE" id="PS51387"/>
    </source>
</evidence>
<dbReference type="Pfam" id="PF01565">
    <property type="entry name" value="FAD_binding_4"/>
    <property type="match status" value="1"/>
</dbReference>
<accession>A0A3M0G5Q4</accession>
<dbReference type="InterPro" id="IPR006094">
    <property type="entry name" value="Oxid_FAD_bind_N"/>
</dbReference>
<dbReference type="InterPro" id="IPR010031">
    <property type="entry name" value="FAD_lactone_oxidase-like"/>
</dbReference>
<comment type="caution">
    <text evidence="2">The sequence shown here is derived from an EMBL/GenBank/DDBJ whole genome shotgun (WGS) entry which is preliminary data.</text>
</comment>
<gene>
    <name evidence="2" type="ORF">EAX61_10765</name>
</gene>
<evidence type="ECO:0000313" key="2">
    <source>
        <dbReference type="EMBL" id="RMB57592.1"/>
    </source>
</evidence>
<proteinExistence type="predicted"/>
<dbReference type="AlphaFoldDB" id="A0A3M0G5Q4"/>
<feature type="domain" description="FAD-binding PCMH-type" evidence="1">
    <location>
        <begin position="35"/>
        <end position="237"/>
    </location>
</feature>
<dbReference type="PANTHER" id="PTHR43762:SF1">
    <property type="entry name" value="D-ARABINONO-1,4-LACTONE OXIDASE"/>
    <property type="match status" value="1"/>
</dbReference>
<dbReference type="InterPro" id="IPR016166">
    <property type="entry name" value="FAD-bd_PCMH"/>
</dbReference>
<keyword evidence="3" id="KW-1185">Reference proteome</keyword>
<dbReference type="OrthoDB" id="9800184at2"/>
<dbReference type="EMBL" id="REFV01000010">
    <property type="protein sequence ID" value="RMB57592.1"/>
    <property type="molecule type" value="Genomic_DNA"/>
</dbReference>
<name>A0A3M0G5Q4_9FLAO</name>
<sequence>MMIPDGITRLPITSWMNKHENFTQDLVQDASFQLRNPPGFNRQERYQITTQNFQWLIRHATTHDLKLRAMGSGWSFTKVGVTEGGIIDTASLNFSFPLSRKYVNDNYPLTPEDLYFVQCGTIIYELNNRLAAKSPPRSIKASGASNGQTIAGALSTGTHGAAFKVGAIQDFVVGLHIITGEDKHIWLERASYPVAAPAFIDWLDTTIIRDDAMFNAALVSFGSFGFIHGVMIETEPIFLLEEHRIGNVPYDVKLKKAMTTLDLSDLNLAGAGPNKDLYHFEVLFNLHKFAINDPQKGAFLKYMYKKPYQLPYTPVTRNNVFTYGDDLLGIISTVLDTLGKASQLLIPKLVNTMFGLAFAPQPPQEGTIREIFNYTKFRGKVASAAIGIDIKDAAQVVEEIIEVNKQHPFSGGLSLRYVKGTKATLGFTKFKDTCVLEMDGVDSNVARDFYEAVWNTLESKNIPYTLHWGKINFNLNATRIKNMYGSAQVNQWIDARNTLLSNKVASVFTNKFIERCGLDKLLGPIV</sequence>
<protein>
    <submittedName>
        <fullName evidence="2">FAD-binding protein</fullName>
    </submittedName>
</protein>
<dbReference type="PANTHER" id="PTHR43762">
    <property type="entry name" value="L-GULONOLACTONE OXIDASE"/>
    <property type="match status" value="1"/>
</dbReference>
<dbReference type="SUPFAM" id="SSF56176">
    <property type="entry name" value="FAD-binding/transporter-associated domain-like"/>
    <property type="match status" value="1"/>
</dbReference>
<dbReference type="Proteomes" id="UP000281985">
    <property type="component" value="Unassembled WGS sequence"/>
</dbReference>
<dbReference type="GO" id="GO:0016899">
    <property type="term" value="F:oxidoreductase activity, acting on the CH-OH group of donors, oxygen as acceptor"/>
    <property type="evidence" value="ECO:0007669"/>
    <property type="project" value="InterPro"/>
</dbReference>
<evidence type="ECO:0000313" key="3">
    <source>
        <dbReference type="Proteomes" id="UP000281985"/>
    </source>
</evidence>
<dbReference type="GO" id="GO:0071949">
    <property type="term" value="F:FAD binding"/>
    <property type="evidence" value="ECO:0007669"/>
    <property type="project" value="InterPro"/>
</dbReference>
<reference evidence="2 3" key="1">
    <citation type="submission" date="2018-10" db="EMBL/GenBank/DDBJ databases">
        <title>Dokdonia luteus sp. nov., isolated from sea water.</title>
        <authorList>
            <person name="Zhou L.Y."/>
            <person name="Du Z.J."/>
        </authorList>
    </citation>
    <scope>NUCLEOTIDE SEQUENCE [LARGE SCALE GENOMIC DNA]</scope>
    <source>
        <strain evidence="2 3">SH27</strain>
    </source>
</reference>
<dbReference type="Gene3D" id="3.30.465.10">
    <property type="match status" value="1"/>
</dbReference>
<organism evidence="2 3">
    <name type="scientific">Dokdonia sinensis</name>
    <dbReference type="NCBI Taxonomy" id="2479847"/>
    <lineage>
        <taxon>Bacteria</taxon>
        <taxon>Pseudomonadati</taxon>
        <taxon>Bacteroidota</taxon>
        <taxon>Flavobacteriia</taxon>
        <taxon>Flavobacteriales</taxon>
        <taxon>Flavobacteriaceae</taxon>
        <taxon>Dokdonia</taxon>
    </lineage>
</organism>